<dbReference type="InterPro" id="IPR013791">
    <property type="entry name" value="RNA3'-term_phos_cycl_insert"/>
</dbReference>
<dbReference type="OrthoDB" id="1911237at2759"/>
<dbReference type="GO" id="GO:0004521">
    <property type="term" value="F:RNA endonuclease activity"/>
    <property type="evidence" value="ECO:0000318"/>
    <property type="project" value="GO_Central"/>
</dbReference>
<evidence type="ECO:0000313" key="8">
    <source>
        <dbReference type="Proteomes" id="UP000054558"/>
    </source>
</evidence>
<name>A0A1Y1IKR1_KLENI</name>
<dbReference type="STRING" id="105231.A0A1Y1IKR1"/>
<keyword evidence="8" id="KW-1185">Reference proteome</keyword>
<evidence type="ECO:0000313" key="7">
    <source>
        <dbReference type="EMBL" id="GAQ89366.1"/>
    </source>
</evidence>
<evidence type="ECO:0000259" key="6">
    <source>
        <dbReference type="Pfam" id="PF05189"/>
    </source>
</evidence>
<dbReference type="AlphaFoldDB" id="A0A1Y1IKR1"/>
<dbReference type="InterPro" id="IPR036553">
    <property type="entry name" value="RPTC_insert"/>
</dbReference>
<dbReference type="InterPro" id="IPR000228">
    <property type="entry name" value="RNA3'_term_phos_cyc"/>
</dbReference>
<keyword evidence="4" id="KW-0539">Nucleus</keyword>
<evidence type="ECO:0000256" key="4">
    <source>
        <dbReference type="ARBA" id="ARBA00023242"/>
    </source>
</evidence>
<dbReference type="EMBL" id="DF237463">
    <property type="protein sequence ID" value="GAQ89366.1"/>
    <property type="molecule type" value="Genomic_DNA"/>
</dbReference>
<dbReference type="InterPro" id="IPR016443">
    <property type="entry name" value="RNA3'_term_phos_cyc_type_2"/>
</dbReference>
<evidence type="ECO:0000256" key="2">
    <source>
        <dbReference type="ARBA" id="ARBA00007089"/>
    </source>
</evidence>
<reference evidence="7 8" key="1">
    <citation type="journal article" date="2014" name="Nat. Commun.">
        <title>Klebsormidium flaccidum genome reveals primary factors for plant terrestrial adaptation.</title>
        <authorList>
            <person name="Hori K."/>
            <person name="Maruyama F."/>
            <person name="Fujisawa T."/>
            <person name="Togashi T."/>
            <person name="Yamamoto N."/>
            <person name="Seo M."/>
            <person name="Sato S."/>
            <person name="Yamada T."/>
            <person name="Mori H."/>
            <person name="Tajima N."/>
            <person name="Moriyama T."/>
            <person name="Ikeuchi M."/>
            <person name="Watanabe M."/>
            <person name="Wada H."/>
            <person name="Kobayashi K."/>
            <person name="Saito M."/>
            <person name="Masuda T."/>
            <person name="Sasaki-Sekimoto Y."/>
            <person name="Mashiguchi K."/>
            <person name="Awai K."/>
            <person name="Shimojima M."/>
            <person name="Masuda S."/>
            <person name="Iwai M."/>
            <person name="Nobusawa T."/>
            <person name="Narise T."/>
            <person name="Kondo S."/>
            <person name="Saito H."/>
            <person name="Sato R."/>
            <person name="Murakawa M."/>
            <person name="Ihara Y."/>
            <person name="Oshima-Yamada Y."/>
            <person name="Ohtaka K."/>
            <person name="Satoh M."/>
            <person name="Sonobe K."/>
            <person name="Ishii M."/>
            <person name="Ohtani R."/>
            <person name="Kanamori-Sato M."/>
            <person name="Honoki R."/>
            <person name="Miyazaki D."/>
            <person name="Mochizuki H."/>
            <person name="Umetsu J."/>
            <person name="Higashi K."/>
            <person name="Shibata D."/>
            <person name="Kamiya Y."/>
            <person name="Sato N."/>
            <person name="Nakamura Y."/>
            <person name="Tabata S."/>
            <person name="Ida S."/>
            <person name="Kurokawa K."/>
            <person name="Ohta H."/>
        </authorList>
    </citation>
    <scope>NUCLEOTIDE SEQUENCE [LARGE SCALE GENOMIC DNA]</scope>
    <source>
        <strain evidence="7 8">NIES-2285</strain>
    </source>
</reference>
<accession>A0A1Y1IKR1</accession>
<organism evidence="7 8">
    <name type="scientific">Klebsormidium nitens</name>
    <name type="common">Green alga</name>
    <name type="synonym">Ulothrix nitens</name>
    <dbReference type="NCBI Taxonomy" id="105231"/>
    <lineage>
        <taxon>Eukaryota</taxon>
        <taxon>Viridiplantae</taxon>
        <taxon>Streptophyta</taxon>
        <taxon>Klebsormidiophyceae</taxon>
        <taxon>Klebsormidiales</taxon>
        <taxon>Klebsormidiaceae</taxon>
        <taxon>Klebsormidium</taxon>
    </lineage>
</organism>
<dbReference type="Pfam" id="PF05189">
    <property type="entry name" value="RTC_insert"/>
    <property type="match status" value="1"/>
</dbReference>
<dbReference type="InterPro" id="IPR023797">
    <property type="entry name" value="RNA3'_phos_cyclase_dom"/>
</dbReference>
<dbReference type="FunFam" id="3.30.360.20:FF:000001">
    <property type="entry name" value="RNA terminal phosphate cyclase-like 1"/>
    <property type="match status" value="1"/>
</dbReference>
<dbReference type="InterPro" id="IPR013792">
    <property type="entry name" value="RNA3'P_cycl/enolpyr_Trfase_a/b"/>
</dbReference>
<dbReference type="CDD" id="cd00875">
    <property type="entry name" value="RNA_Cyclase_Class_I"/>
    <property type="match status" value="1"/>
</dbReference>
<dbReference type="PANTHER" id="PTHR11096:SF1">
    <property type="entry name" value="RNA 3'-TERMINAL PHOSPHATE CYCLASE-LIKE PROTEIN"/>
    <property type="match status" value="1"/>
</dbReference>
<dbReference type="Pfam" id="PF01137">
    <property type="entry name" value="RTC"/>
    <property type="match status" value="1"/>
</dbReference>
<protein>
    <submittedName>
        <fullName evidence="7">RNA 3'-terminal phosphate cyclase</fullName>
    </submittedName>
</protein>
<proteinExistence type="inferred from homology"/>
<feature type="domain" description="RNA 3'-terminal phosphate cyclase" evidence="5">
    <location>
        <begin position="5"/>
        <end position="349"/>
    </location>
</feature>
<dbReference type="Gene3D" id="3.30.360.20">
    <property type="entry name" value="RNA 3'-terminal phosphate cyclase, insert domain"/>
    <property type="match status" value="1"/>
</dbReference>
<dbReference type="GO" id="GO:0000479">
    <property type="term" value="P:endonucleolytic cleavage of tricistronic rRNA transcript (SSU-rRNA, 5.8S rRNA, LSU-rRNA)"/>
    <property type="evidence" value="ECO:0000318"/>
    <property type="project" value="GO_Central"/>
</dbReference>
<sequence>MALRMRGAQSFRQRLVCATLAGTPFRIDEIRASDSNPGLRDFEANLLRLLEKVTNGCVVEINETGTRLRYKPGVIVCGGGLVHDCGTSRGIGYFLEPLILLALFAKKNLQIVLRGVTNGLQDPGVDTFRTTTLPLLRQFGVSTDGLELRIVKRGAPPLGGGEVMLKVPVVGASLQAVNWTDEGMVKRIRGVAYSARVSPQMANRMVDSARGVLNRLLPDVYIFTDHYTGAESGKSPGYGLALVAESTSGCLISTEATAEVSSAADERDREAGPAPEALLPEDIGARAAHQLLDEIRQGGVVDSTHQGFLFMLCALCPEDVSKVRVGRLSPNAIRMLRCIKDFFGVQFSIKPDSATGTVILSCVGSGYKNLSRKVG</sequence>
<dbReference type="NCBIfam" id="TIGR03400">
    <property type="entry name" value="18S_RNA_Rcl1p"/>
    <property type="match status" value="1"/>
</dbReference>
<dbReference type="Proteomes" id="UP000054558">
    <property type="component" value="Unassembled WGS sequence"/>
</dbReference>
<dbReference type="PIRSF" id="PIRSF005378">
    <property type="entry name" value="RNA3'_term_phos_cycl_euk"/>
    <property type="match status" value="1"/>
</dbReference>
<dbReference type="PANTHER" id="PTHR11096">
    <property type="entry name" value="RNA 3' TERMINAL PHOSPHATE CYCLASE"/>
    <property type="match status" value="1"/>
</dbReference>
<dbReference type="OMA" id="YTDQNKG"/>
<comment type="subcellular location">
    <subcellularLocation>
        <location evidence="1">Nucleus</location>
        <location evidence="1">Nucleolus</location>
    </subcellularLocation>
</comment>
<dbReference type="GO" id="GO:0005730">
    <property type="term" value="C:nucleolus"/>
    <property type="evidence" value="ECO:0000318"/>
    <property type="project" value="GO_Central"/>
</dbReference>
<comment type="similarity">
    <text evidence="2">Belongs to the RNA 3'-terminal cyclase family. Type 2 subfamily.</text>
</comment>
<evidence type="ECO:0000256" key="3">
    <source>
        <dbReference type="ARBA" id="ARBA00022517"/>
    </source>
</evidence>
<dbReference type="SUPFAM" id="SSF55205">
    <property type="entry name" value="EPT/RTPC-like"/>
    <property type="match status" value="1"/>
</dbReference>
<dbReference type="PROSITE" id="PS01287">
    <property type="entry name" value="RTC"/>
    <property type="match status" value="1"/>
</dbReference>
<dbReference type="Gene3D" id="3.65.10.20">
    <property type="entry name" value="RNA 3'-terminal phosphate cyclase domain"/>
    <property type="match status" value="1"/>
</dbReference>
<evidence type="ECO:0000256" key="1">
    <source>
        <dbReference type="ARBA" id="ARBA00004604"/>
    </source>
</evidence>
<gene>
    <name evidence="7" type="ORF">KFL_005140100</name>
</gene>
<dbReference type="InterPro" id="IPR020719">
    <property type="entry name" value="RNA3'_term_phos_cycl-like_CS"/>
</dbReference>
<evidence type="ECO:0000259" key="5">
    <source>
        <dbReference type="Pfam" id="PF01137"/>
    </source>
</evidence>
<feature type="domain" description="RNA 3'-terminal phosphate cyclase insert" evidence="6">
    <location>
        <begin position="180"/>
        <end position="296"/>
    </location>
</feature>
<keyword evidence="3" id="KW-0690">Ribosome biogenesis</keyword>
<dbReference type="InterPro" id="IPR037136">
    <property type="entry name" value="RNA3'_phos_cyclase_dom_sf"/>
</dbReference>